<dbReference type="Pfam" id="PF01266">
    <property type="entry name" value="DAO"/>
    <property type="match status" value="1"/>
</dbReference>
<dbReference type="GO" id="GO:0016491">
    <property type="term" value="F:oxidoreductase activity"/>
    <property type="evidence" value="ECO:0007669"/>
    <property type="project" value="UniProtKB-KW"/>
</dbReference>
<organism evidence="3 4">
    <name type="scientific">Lampropedia aestuarii</name>
    <dbReference type="NCBI Taxonomy" id="2562762"/>
    <lineage>
        <taxon>Bacteria</taxon>
        <taxon>Pseudomonadati</taxon>
        <taxon>Pseudomonadota</taxon>
        <taxon>Betaproteobacteria</taxon>
        <taxon>Burkholderiales</taxon>
        <taxon>Comamonadaceae</taxon>
        <taxon>Lampropedia</taxon>
    </lineage>
</organism>
<keyword evidence="4" id="KW-1185">Reference proteome</keyword>
<dbReference type="GO" id="GO:0005737">
    <property type="term" value="C:cytoplasm"/>
    <property type="evidence" value="ECO:0007669"/>
    <property type="project" value="TreeGrafter"/>
</dbReference>
<gene>
    <name evidence="3" type="ORF">E8K88_08805</name>
</gene>
<dbReference type="RefSeq" id="WP_136406283.1">
    <property type="nucleotide sequence ID" value="NZ_SSWX01000009.1"/>
</dbReference>
<comment type="caution">
    <text evidence="3">The sequence shown here is derived from an EMBL/GenBank/DDBJ whole genome shotgun (WGS) entry which is preliminary data.</text>
</comment>
<dbReference type="AlphaFoldDB" id="A0A4S5BUW9"/>
<dbReference type="PANTHER" id="PTHR13847:SF281">
    <property type="entry name" value="FAD DEPENDENT OXIDOREDUCTASE DOMAIN-CONTAINING PROTEIN"/>
    <property type="match status" value="1"/>
</dbReference>
<accession>A0A4S5BUW9</accession>
<evidence type="ECO:0000313" key="3">
    <source>
        <dbReference type="EMBL" id="THJ33748.1"/>
    </source>
</evidence>
<evidence type="ECO:0000256" key="1">
    <source>
        <dbReference type="ARBA" id="ARBA00023002"/>
    </source>
</evidence>
<reference evidence="3 4" key="1">
    <citation type="submission" date="2019-04" db="EMBL/GenBank/DDBJ databases">
        <title>Lampropedia sp YIM MLB12 draf genome.</title>
        <authorList>
            <person name="Wang Y.-X."/>
        </authorList>
    </citation>
    <scope>NUCLEOTIDE SEQUENCE [LARGE SCALE GENOMIC DNA]</scope>
    <source>
        <strain evidence="3 4">YIM MLB12</strain>
    </source>
</reference>
<dbReference type="InterPro" id="IPR006076">
    <property type="entry name" value="FAD-dep_OxRdtase"/>
</dbReference>
<dbReference type="Proteomes" id="UP000306236">
    <property type="component" value="Unassembled WGS sequence"/>
</dbReference>
<evidence type="ECO:0000313" key="4">
    <source>
        <dbReference type="Proteomes" id="UP000306236"/>
    </source>
</evidence>
<dbReference type="OrthoDB" id="9342835at2"/>
<dbReference type="SUPFAM" id="SSF51905">
    <property type="entry name" value="FAD/NAD(P)-binding domain"/>
    <property type="match status" value="1"/>
</dbReference>
<feature type="domain" description="FAD dependent oxidoreductase" evidence="2">
    <location>
        <begin position="32"/>
        <end position="383"/>
    </location>
</feature>
<dbReference type="EMBL" id="SSWX01000009">
    <property type="protein sequence ID" value="THJ33748.1"/>
    <property type="molecule type" value="Genomic_DNA"/>
</dbReference>
<dbReference type="Gene3D" id="3.30.9.10">
    <property type="entry name" value="D-Amino Acid Oxidase, subunit A, domain 2"/>
    <property type="match status" value="1"/>
</dbReference>
<proteinExistence type="predicted"/>
<dbReference type="Gene3D" id="3.50.50.60">
    <property type="entry name" value="FAD/NAD(P)-binding domain"/>
    <property type="match status" value="1"/>
</dbReference>
<sequence length="428" mass="45853">MTHSSTAASTLWGATAPAGLSLSAVHAPFSADMVVIGGGVTGLSTALHLAQSGASVCLLDAFEIGHRASGRNGGQVVPGVKPAPRVLIQRFGETAAKAMMRFTYGCADEVFELIERYAIDCEPTRNGWIQGAYSTQSTAYLQQRAKQINSHGGDVEFLEQAAVQAATGSSFWPSGLLEKRAGAVQPLAYVRGLARSIVALGVQVYEHSPVETIRAHGSGYQLAVNGQTINARKVVIATDAYTDQLWPAVAQSYVNVASAQIATDPLPVSIQDRVMPRRAGVSETRKITYYCRIDPEGRFVIGGRGRSSDGIDPATRQQLYQAACERFPALQGIAFPHGWACRVGMTVDDLPHLHELADGLWTAYGYCGRGVALGTAMGRVLSQALRGLPVQEFPVTPVRRIPLYPLRQVGAVAALQWYRLRDAMGYPG</sequence>
<name>A0A4S5BUW9_9BURK</name>
<evidence type="ECO:0000259" key="2">
    <source>
        <dbReference type="Pfam" id="PF01266"/>
    </source>
</evidence>
<dbReference type="PANTHER" id="PTHR13847">
    <property type="entry name" value="SARCOSINE DEHYDROGENASE-RELATED"/>
    <property type="match status" value="1"/>
</dbReference>
<keyword evidence="1" id="KW-0560">Oxidoreductase</keyword>
<dbReference type="InterPro" id="IPR036188">
    <property type="entry name" value="FAD/NAD-bd_sf"/>
</dbReference>
<protein>
    <submittedName>
        <fullName evidence="3">FAD-binding oxidoreductase</fullName>
    </submittedName>
</protein>